<dbReference type="InParanoid" id="A0A061EAJ0"/>
<gene>
    <name evidence="1" type="ORF">TCM_007896</name>
</gene>
<reference evidence="1 2" key="1">
    <citation type="journal article" date="2013" name="Genome Biol.">
        <title>The genome sequence of the most widely cultivated cacao type and its use to identify candidate genes regulating pod color.</title>
        <authorList>
            <person name="Motamayor J.C."/>
            <person name="Mockaitis K."/>
            <person name="Schmutz J."/>
            <person name="Haiminen N."/>
            <person name="Iii D.L."/>
            <person name="Cornejo O."/>
            <person name="Findley S.D."/>
            <person name="Zheng P."/>
            <person name="Utro F."/>
            <person name="Royaert S."/>
            <person name="Saski C."/>
            <person name="Jenkins J."/>
            <person name="Podicheti R."/>
            <person name="Zhao M."/>
            <person name="Scheffler B.E."/>
            <person name="Stack J.C."/>
            <person name="Feltus F.A."/>
            <person name="Mustiga G.M."/>
            <person name="Amores F."/>
            <person name="Phillips W."/>
            <person name="Marelli J.P."/>
            <person name="May G.D."/>
            <person name="Shapiro H."/>
            <person name="Ma J."/>
            <person name="Bustamante C.D."/>
            <person name="Schnell R.J."/>
            <person name="Main D."/>
            <person name="Gilbert D."/>
            <person name="Parida L."/>
            <person name="Kuhn D.N."/>
        </authorList>
    </citation>
    <scope>NUCLEOTIDE SEQUENCE [LARGE SCALE GENOMIC DNA]</scope>
    <source>
        <strain evidence="2">cv. Matina 1-6</strain>
    </source>
</reference>
<proteinExistence type="predicted"/>
<sequence>MCSSNWVEEPQYIEIGRGLRGHRDRDRRLKLTDLASQVGSSCFQPLSMALCQQRRVSAILFFYLRYSLCQSCNLKSKVKGHYFFKMRNLIPVK</sequence>
<dbReference type="AlphaFoldDB" id="A0A061EAJ0"/>
<keyword evidence="2" id="KW-1185">Reference proteome</keyword>
<dbReference type="EMBL" id="CM001880">
    <property type="protein sequence ID" value="EOX99278.1"/>
    <property type="molecule type" value="Genomic_DNA"/>
</dbReference>
<accession>A0A061EAJ0</accession>
<name>A0A061EAJ0_THECC</name>
<evidence type="ECO:0000313" key="2">
    <source>
        <dbReference type="Proteomes" id="UP000026915"/>
    </source>
</evidence>
<organism evidence="1 2">
    <name type="scientific">Theobroma cacao</name>
    <name type="common">Cacao</name>
    <name type="synonym">Cocoa</name>
    <dbReference type="NCBI Taxonomy" id="3641"/>
    <lineage>
        <taxon>Eukaryota</taxon>
        <taxon>Viridiplantae</taxon>
        <taxon>Streptophyta</taxon>
        <taxon>Embryophyta</taxon>
        <taxon>Tracheophyta</taxon>
        <taxon>Spermatophyta</taxon>
        <taxon>Magnoliopsida</taxon>
        <taxon>eudicotyledons</taxon>
        <taxon>Gunneridae</taxon>
        <taxon>Pentapetalae</taxon>
        <taxon>rosids</taxon>
        <taxon>malvids</taxon>
        <taxon>Malvales</taxon>
        <taxon>Malvaceae</taxon>
        <taxon>Byttnerioideae</taxon>
        <taxon>Theobroma</taxon>
    </lineage>
</organism>
<protein>
    <submittedName>
        <fullName evidence="1">Uncharacterized protein</fullName>
    </submittedName>
</protein>
<dbReference type="Proteomes" id="UP000026915">
    <property type="component" value="Chromosome 2"/>
</dbReference>
<dbReference type="HOGENOM" id="CLU_2403939_0_0_1"/>
<evidence type="ECO:0000313" key="1">
    <source>
        <dbReference type="EMBL" id="EOX99278.1"/>
    </source>
</evidence>
<dbReference type="Gramene" id="EOX99278">
    <property type="protein sequence ID" value="EOX99278"/>
    <property type="gene ID" value="TCM_007896"/>
</dbReference>